<comment type="caution">
    <text evidence="3">The sequence shown here is derived from an EMBL/GenBank/DDBJ whole genome shotgun (WGS) entry which is preliminary data.</text>
</comment>
<evidence type="ECO:0000259" key="2">
    <source>
        <dbReference type="Pfam" id="PF23744"/>
    </source>
</evidence>
<keyword evidence="4" id="KW-1185">Reference proteome</keyword>
<dbReference type="InterPro" id="IPR000225">
    <property type="entry name" value="Armadillo"/>
</dbReference>
<proteinExistence type="predicted"/>
<evidence type="ECO:0000313" key="3">
    <source>
        <dbReference type="EMBL" id="ETO26481.1"/>
    </source>
</evidence>
<evidence type="ECO:0000313" key="4">
    <source>
        <dbReference type="Proteomes" id="UP000023152"/>
    </source>
</evidence>
<dbReference type="OrthoDB" id="449062at2759"/>
<dbReference type="InterPro" id="IPR011993">
    <property type="entry name" value="PH-like_dom_sf"/>
</dbReference>
<reference evidence="3 4" key="1">
    <citation type="journal article" date="2013" name="Curr. Biol.">
        <title>The Genome of the Foraminiferan Reticulomyxa filosa.</title>
        <authorList>
            <person name="Glockner G."/>
            <person name="Hulsmann N."/>
            <person name="Schleicher M."/>
            <person name="Noegel A.A."/>
            <person name="Eichinger L."/>
            <person name="Gallinger C."/>
            <person name="Pawlowski J."/>
            <person name="Sierra R."/>
            <person name="Euteneuer U."/>
            <person name="Pillet L."/>
            <person name="Moustafa A."/>
            <person name="Platzer M."/>
            <person name="Groth M."/>
            <person name="Szafranski K."/>
            <person name="Schliwa M."/>
        </authorList>
    </citation>
    <scope>NUCLEOTIDE SEQUENCE [LARGE SCALE GENOMIC DNA]</scope>
</reference>
<dbReference type="PANTHER" id="PTHR22895:SF0">
    <property type="entry name" value="ARMADILLO REPEAT-CONTAINING PROTEIN 6"/>
    <property type="match status" value="1"/>
</dbReference>
<sequence>MHGLIQLVVTTIRGHPLDIELLDKCCFILSNLTLNNGDNITQVIDLGGIGDIVGVVKRHCVVNCLSESALNVLVNLCHNNDGNKVLICQSGGAKATIQCLQQFASCSNDGDEAVVVVALRCLANLAYVADNVRALIKDNAVAVVMDTMQKNTHQRALIQMGVIVLGNLSSHDKVSNVMIQLGVLDLVLAVSKGYPDEIDIQKSCLGCIGNLLSEPSNAVTFLDKKGHFRVFEIMKDLVFEESLMSLSCKVLSLLAANRDIANTLAESGACQALSQLLDDHRKKPAILALGCQALCKIISTPDAVKMVTRQGIMELMVNLCSDNDNWMHIDIMNELIKVIANCCGVEDNAQCFIHGGAVPLLKAVEAFPENSLFLGNAAMALSKLSLFSPCSRVLVKRGAVAVLVNSARANVERKGLAARYLRILSNLLLTDAKTGEELLRTHAYDVFQDIVSRHNSYEPLDKEWHEFEKALRLKSTAFAQTHKYYTIPLRDRIDKSNLRLLTAGTIMRKHGDVRIDHSCELLLLEDPKGKKATKQLSLKSVRQIVNDNSQPPLRKVSKDCAICIVSTDPNGHDFALCLETKTPQECQKWVHALQELIRLNLYVHDKTSLQKKILDKKKTWKLLVFASLLKNRLQQNKNGRKAPKKLKIRSHKIQAKHFVIESYGDEQATFRPNALDEKGRVTDVSKTANWQELLCTIKQTFHLIDTSSFILVKKENVGDQINEEDELMDLWNELNKKKTPECYTLKM</sequence>
<gene>
    <name evidence="3" type="ORF">RFI_10655</name>
</gene>
<dbReference type="PANTHER" id="PTHR22895">
    <property type="entry name" value="ARMADILLO REPEAT-CONTAINING PROTEIN 6"/>
    <property type="match status" value="1"/>
</dbReference>
<dbReference type="OMA" id="SAMVEHE"/>
<dbReference type="Gene3D" id="2.30.29.30">
    <property type="entry name" value="Pleckstrin-homology domain (PH domain)/Phosphotyrosine-binding domain (PTB)"/>
    <property type="match status" value="1"/>
</dbReference>
<dbReference type="SUPFAM" id="SSF48371">
    <property type="entry name" value="ARM repeat"/>
    <property type="match status" value="2"/>
</dbReference>
<dbReference type="SMART" id="SM00185">
    <property type="entry name" value="ARM"/>
    <property type="match status" value="3"/>
</dbReference>
<keyword evidence="1" id="KW-0677">Repeat</keyword>
<dbReference type="InterPro" id="IPR056597">
    <property type="entry name" value="ARM_LRRK2"/>
</dbReference>
<feature type="domain" description="LRRK2 ARM repeat" evidence="2">
    <location>
        <begin position="98"/>
        <end position="278"/>
    </location>
</feature>
<dbReference type="AlphaFoldDB" id="X6NKH4"/>
<dbReference type="Proteomes" id="UP000023152">
    <property type="component" value="Unassembled WGS sequence"/>
</dbReference>
<protein>
    <recommendedName>
        <fullName evidence="2">LRRK2 ARM repeat domain-containing protein</fullName>
    </recommendedName>
</protein>
<dbReference type="Pfam" id="PF23744">
    <property type="entry name" value="ARM_LRRK2"/>
    <property type="match status" value="1"/>
</dbReference>
<dbReference type="EMBL" id="ASPP01007848">
    <property type="protein sequence ID" value="ETO26481.1"/>
    <property type="molecule type" value="Genomic_DNA"/>
</dbReference>
<dbReference type="InterPro" id="IPR016024">
    <property type="entry name" value="ARM-type_fold"/>
</dbReference>
<dbReference type="InterPro" id="IPR011989">
    <property type="entry name" value="ARM-like"/>
</dbReference>
<organism evidence="3 4">
    <name type="scientific">Reticulomyxa filosa</name>
    <dbReference type="NCBI Taxonomy" id="46433"/>
    <lineage>
        <taxon>Eukaryota</taxon>
        <taxon>Sar</taxon>
        <taxon>Rhizaria</taxon>
        <taxon>Retaria</taxon>
        <taxon>Foraminifera</taxon>
        <taxon>Monothalamids</taxon>
        <taxon>Reticulomyxidae</taxon>
        <taxon>Reticulomyxa</taxon>
    </lineage>
</organism>
<feature type="non-terminal residue" evidence="3">
    <location>
        <position position="747"/>
    </location>
</feature>
<dbReference type="Gene3D" id="1.25.10.10">
    <property type="entry name" value="Leucine-rich Repeat Variant"/>
    <property type="match status" value="2"/>
</dbReference>
<evidence type="ECO:0000256" key="1">
    <source>
        <dbReference type="ARBA" id="ARBA00022737"/>
    </source>
</evidence>
<accession>X6NKH4</accession>
<name>X6NKH4_RETFI</name>